<dbReference type="GO" id="GO:0006261">
    <property type="term" value="P:DNA-templated DNA replication"/>
    <property type="evidence" value="ECO:0007669"/>
    <property type="project" value="TreeGrafter"/>
</dbReference>
<dbReference type="PANTHER" id="PTHR34388:SF1">
    <property type="entry name" value="DNA POLYMERASE III SUBUNIT DELTA"/>
    <property type="match status" value="1"/>
</dbReference>
<dbReference type="GO" id="GO:0009360">
    <property type="term" value="C:DNA polymerase III complex"/>
    <property type="evidence" value="ECO:0007669"/>
    <property type="project" value="TreeGrafter"/>
</dbReference>
<dbReference type="Pfam" id="PF21694">
    <property type="entry name" value="DNA_pol3_delta_C"/>
    <property type="match status" value="1"/>
</dbReference>
<dbReference type="Gene3D" id="1.20.272.10">
    <property type="match status" value="1"/>
</dbReference>
<dbReference type="PANTHER" id="PTHR34388">
    <property type="entry name" value="DNA POLYMERASE III SUBUNIT DELTA"/>
    <property type="match status" value="1"/>
</dbReference>
<organism evidence="9 10">
    <name type="scientific">Renibacterium salmoninarum (strain ATCC 33209 / DSM 20767 / JCM 11484 / NBRC 15589 / NCIMB 2235)</name>
    <dbReference type="NCBI Taxonomy" id="288705"/>
    <lineage>
        <taxon>Bacteria</taxon>
        <taxon>Bacillati</taxon>
        <taxon>Actinomycetota</taxon>
        <taxon>Actinomycetes</taxon>
        <taxon>Micrococcales</taxon>
        <taxon>Micrococcaceae</taxon>
        <taxon>Renibacterium</taxon>
    </lineage>
</organism>
<name>A9WS81_RENSM</name>
<accession>A9WS81</accession>
<dbReference type="Gene3D" id="3.40.50.300">
    <property type="entry name" value="P-loop containing nucleotide triphosphate hydrolases"/>
    <property type="match status" value="1"/>
</dbReference>
<dbReference type="NCBIfam" id="TIGR01128">
    <property type="entry name" value="holA"/>
    <property type="match status" value="1"/>
</dbReference>
<evidence type="ECO:0000256" key="5">
    <source>
        <dbReference type="ARBA" id="ARBA00022932"/>
    </source>
</evidence>
<dbReference type="InterPro" id="IPR008921">
    <property type="entry name" value="DNA_pol3_clamp-load_cplx_C"/>
</dbReference>
<comment type="catalytic activity">
    <reaction evidence="7">
        <text>DNA(n) + a 2'-deoxyribonucleoside 5'-triphosphate = DNA(n+1) + diphosphate</text>
        <dbReference type="Rhea" id="RHEA:22508"/>
        <dbReference type="Rhea" id="RHEA-COMP:17339"/>
        <dbReference type="Rhea" id="RHEA-COMP:17340"/>
        <dbReference type="ChEBI" id="CHEBI:33019"/>
        <dbReference type="ChEBI" id="CHEBI:61560"/>
        <dbReference type="ChEBI" id="CHEBI:173112"/>
        <dbReference type="EC" id="2.7.7.7"/>
    </reaction>
</comment>
<dbReference type="EC" id="2.7.7.7" evidence="1"/>
<protein>
    <recommendedName>
        <fullName evidence="1">DNA-directed DNA polymerase</fullName>
        <ecNumber evidence="1">2.7.7.7</ecNumber>
    </recommendedName>
</protein>
<keyword evidence="10" id="KW-1185">Reference proteome</keyword>
<evidence type="ECO:0000313" key="9">
    <source>
        <dbReference type="EMBL" id="ABY23669.1"/>
    </source>
</evidence>
<keyword evidence="2 9" id="KW-0808">Transferase</keyword>
<dbReference type="RefSeq" id="WP_012245339.1">
    <property type="nucleotide sequence ID" value="NC_010168.1"/>
</dbReference>
<gene>
    <name evidence="9" type="ordered locus">RSal33209_1936</name>
</gene>
<dbReference type="InterPro" id="IPR005790">
    <property type="entry name" value="DNA_polIII_delta"/>
</dbReference>
<dbReference type="KEGG" id="rsa:RSal33209_1936"/>
<dbReference type="STRING" id="288705.RSal33209_1936"/>
<dbReference type="HOGENOM" id="CLU_052338_0_0_11"/>
<dbReference type="GO" id="GO:0003677">
    <property type="term" value="F:DNA binding"/>
    <property type="evidence" value="ECO:0007669"/>
    <property type="project" value="InterPro"/>
</dbReference>
<keyword evidence="4" id="KW-0235">DNA replication</keyword>
<dbReference type="eggNOG" id="COG1466">
    <property type="taxonomic scope" value="Bacteria"/>
</dbReference>
<keyword evidence="5" id="KW-0239">DNA-directed DNA polymerase</keyword>
<evidence type="ECO:0000313" key="10">
    <source>
        <dbReference type="Proteomes" id="UP000002007"/>
    </source>
</evidence>
<dbReference type="InterPro" id="IPR027417">
    <property type="entry name" value="P-loop_NTPase"/>
</dbReference>
<feature type="domain" description="DNA polymerase III delta subunit-like C-terminal" evidence="8">
    <location>
        <begin position="214"/>
        <end position="326"/>
    </location>
</feature>
<evidence type="ECO:0000256" key="7">
    <source>
        <dbReference type="ARBA" id="ARBA00049244"/>
    </source>
</evidence>
<evidence type="ECO:0000256" key="4">
    <source>
        <dbReference type="ARBA" id="ARBA00022705"/>
    </source>
</evidence>
<keyword evidence="3 9" id="KW-0548">Nucleotidyltransferase</keyword>
<proteinExistence type="inferred from homology"/>
<comment type="similarity">
    <text evidence="6">Belongs to the DNA polymerase HolA subunit family.</text>
</comment>
<evidence type="ECO:0000256" key="6">
    <source>
        <dbReference type="ARBA" id="ARBA00034754"/>
    </source>
</evidence>
<reference evidence="10" key="1">
    <citation type="journal article" date="2008" name="J. Bacteriol.">
        <title>Genome sequence of the fish pathogen Renibacterium salmoninarum suggests reductive evolution away from an environmental Arthrobacter ancestor.</title>
        <authorList>
            <person name="Wiens G.D."/>
            <person name="Rockey D.D."/>
            <person name="Wu Z."/>
            <person name="Chang J."/>
            <person name="Levy R."/>
            <person name="Crane S."/>
            <person name="Chen D.S."/>
            <person name="Capri G.R."/>
            <person name="Burnett J.R."/>
            <person name="Sudheesh P.S."/>
            <person name="Schipma M.J."/>
            <person name="Burd H."/>
            <person name="Bhattacharyya A."/>
            <person name="Rhodes L.D."/>
            <person name="Kaul R."/>
            <person name="Strom M.S."/>
        </authorList>
    </citation>
    <scope>NUCLEOTIDE SEQUENCE [LARGE SCALE GENOMIC DNA]</scope>
    <source>
        <strain evidence="10">ATCC 33209 / DSM 20767 / JCM 11484 / NBRC 15589 / NCIMB 2235</strain>
    </source>
</reference>
<dbReference type="AlphaFoldDB" id="A9WS81"/>
<dbReference type="GO" id="GO:0003887">
    <property type="term" value="F:DNA-directed DNA polymerase activity"/>
    <property type="evidence" value="ECO:0007669"/>
    <property type="project" value="UniProtKB-KW"/>
</dbReference>
<sequence>MPATKSSAPKKAANLVSWREIPAAPIILVQGPEAYIAHRAIEAVRTNMRQVHPDLELTRLDAANYAPGELLLATSPSLFSEWKLLEISGLASMNDDFLADMLDYLTAPEPDCVLVLHHGGGARGKKLLDALKAAGVPVVECQPLKKDAEKADFVNAEFRTAGRRIATEAVRALVSALGSQLSELAAACSQLLSDVDGPISAELVDKYYGRRVEATAFKVADAAVAGNGAVALSSLRHALSTGVDPVPLVAALAMKVRAVAKVHGLRGSSAGLAKELGMAPWQVDQARRESERWSSEGLAEAVRALAMADAQVKGAARDPIYAVERAVTIIATAARGR</sequence>
<dbReference type="InterPro" id="IPR048466">
    <property type="entry name" value="DNA_pol3_delta-like_C"/>
</dbReference>
<evidence type="ECO:0000256" key="3">
    <source>
        <dbReference type="ARBA" id="ARBA00022695"/>
    </source>
</evidence>
<dbReference type="EMBL" id="CP000910">
    <property type="protein sequence ID" value="ABY23669.1"/>
    <property type="molecule type" value="Genomic_DNA"/>
</dbReference>
<evidence type="ECO:0000256" key="2">
    <source>
        <dbReference type="ARBA" id="ARBA00022679"/>
    </source>
</evidence>
<evidence type="ECO:0000259" key="8">
    <source>
        <dbReference type="Pfam" id="PF21694"/>
    </source>
</evidence>
<evidence type="ECO:0000256" key="1">
    <source>
        <dbReference type="ARBA" id="ARBA00012417"/>
    </source>
</evidence>
<dbReference type="SUPFAM" id="SSF48019">
    <property type="entry name" value="post-AAA+ oligomerization domain-like"/>
    <property type="match status" value="1"/>
</dbReference>
<dbReference type="Proteomes" id="UP000002007">
    <property type="component" value="Chromosome"/>
</dbReference>